<dbReference type="RefSeq" id="WP_161768440.1">
    <property type="nucleotide sequence ID" value="NZ_JAAATW010000005.1"/>
</dbReference>
<evidence type="ECO:0000313" key="3">
    <source>
        <dbReference type="Proteomes" id="UP001517376"/>
    </source>
</evidence>
<protein>
    <submittedName>
        <fullName evidence="2">DUF411 domain-containing protein</fullName>
    </submittedName>
</protein>
<proteinExistence type="predicted"/>
<feature type="signal peptide" evidence="1">
    <location>
        <begin position="1"/>
        <end position="25"/>
    </location>
</feature>
<reference evidence="3" key="1">
    <citation type="submission" date="2020-01" db="EMBL/GenBank/DDBJ databases">
        <title>Sphingomonas sp. strain CSW-10.</title>
        <authorList>
            <person name="Chen W.-M."/>
        </authorList>
    </citation>
    <scope>NUCLEOTIDE SEQUENCE [LARGE SCALE GENOMIC DNA]</scope>
    <source>
        <strain evidence="3">CCP-1</strain>
    </source>
</reference>
<evidence type="ECO:0000256" key="1">
    <source>
        <dbReference type="SAM" id="SignalP"/>
    </source>
</evidence>
<accession>A0ABW9Y9T5</accession>
<feature type="chain" id="PRO_5045538859" evidence="1">
    <location>
        <begin position="26"/>
        <end position="159"/>
    </location>
</feature>
<dbReference type="Pfam" id="PF04214">
    <property type="entry name" value="DUF411"/>
    <property type="match status" value="1"/>
</dbReference>
<evidence type="ECO:0000313" key="2">
    <source>
        <dbReference type="EMBL" id="NBE09366.1"/>
    </source>
</evidence>
<comment type="caution">
    <text evidence="2">The sequence shown here is derived from an EMBL/GenBank/DDBJ whole genome shotgun (WGS) entry which is preliminary data.</text>
</comment>
<keyword evidence="3" id="KW-1185">Reference proteome</keyword>
<sequence>MSGQHIRRRNLLLAAAASVAVPGRAAWSQAEPPIHVVKGRGCECCDAWVDYLREQGFTVTDEVSMGTLLIRFKMDHGVPAKAFSCHTGVVDGYALEGHVPAADIRRLLAERPDAVGLAVPGMPYGSPGMGPEDQRDAYDVLLIRRDGSLDVYSRNAARS</sequence>
<gene>
    <name evidence="2" type="ORF">GU920_17605</name>
</gene>
<dbReference type="Proteomes" id="UP001517376">
    <property type="component" value="Unassembled WGS sequence"/>
</dbReference>
<name>A0ABW9Y9T5_9RHOB</name>
<dbReference type="EMBL" id="JAAATW010000005">
    <property type="protein sequence ID" value="NBE09366.1"/>
    <property type="molecule type" value="Genomic_DNA"/>
</dbReference>
<keyword evidence="1" id="KW-0732">Signal</keyword>
<organism evidence="2 3">
    <name type="scientific">Paragemmobacter ruber</name>
    <dbReference type="NCBI Taxonomy" id="1985673"/>
    <lineage>
        <taxon>Bacteria</taxon>
        <taxon>Pseudomonadati</taxon>
        <taxon>Pseudomonadota</taxon>
        <taxon>Alphaproteobacteria</taxon>
        <taxon>Rhodobacterales</taxon>
        <taxon>Paracoccaceae</taxon>
        <taxon>Paragemmobacter</taxon>
    </lineage>
</organism>
<dbReference type="InterPro" id="IPR007332">
    <property type="entry name" value="DUF411"/>
</dbReference>